<dbReference type="Proteomes" id="UP000008177">
    <property type="component" value="Unplaced contigs"/>
</dbReference>
<organism evidence="2 3">
    <name type="scientific">Botryotinia fuckeliana (strain T4)</name>
    <name type="common">Noble rot fungus</name>
    <name type="synonym">Botrytis cinerea</name>
    <dbReference type="NCBI Taxonomy" id="999810"/>
    <lineage>
        <taxon>Eukaryota</taxon>
        <taxon>Fungi</taxon>
        <taxon>Dikarya</taxon>
        <taxon>Ascomycota</taxon>
        <taxon>Pezizomycotina</taxon>
        <taxon>Leotiomycetes</taxon>
        <taxon>Helotiales</taxon>
        <taxon>Sclerotiniaceae</taxon>
        <taxon>Botrytis</taxon>
    </lineage>
</organism>
<sequence length="132" mass="15124">MAFIQLPLTVRKTISVIDYLNTESHLSLEWNESSHDILNARADRLLSEMLISRYKTKYKELKKALKEAKEENVDGKIEDASAAVKRTDSKIKSLNSSIEKYTSKSRGYEKKYDEEFNGGCRANDKKSKAVDE</sequence>
<keyword evidence="1" id="KW-0175">Coiled coil</keyword>
<feature type="coiled-coil region" evidence="1">
    <location>
        <begin position="51"/>
        <end position="78"/>
    </location>
</feature>
<proteinExistence type="predicted"/>
<reference evidence="3" key="1">
    <citation type="journal article" date="2011" name="PLoS Genet.">
        <title>Genomic analysis of the necrotrophic fungal pathogens Sclerotinia sclerotiorum and Botrytis cinerea.</title>
        <authorList>
            <person name="Amselem J."/>
            <person name="Cuomo C.A."/>
            <person name="van Kan J.A."/>
            <person name="Viaud M."/>
            <person name="Benito E.P."/>
            <person name="Couloux A."/>
            <person name="Coutinho P.M."/>
            <person name="de Vries R.P."/>
            <person name="Dyer P.S."/>
            <person name="Fillinger S."/>
            <person name="Fournier E."/>
            <person name="Gout L."/>
            <person name="Hahn M."/>
            <person name="Kohn L."/>
            <person name="Lapalu N."/>
            <person name="Plummer K.M."/>
            <person name="Pradier J.M."/>
            <person name="Quevillon E."/>
            <person name="Sharon A."/>
            <person name="Simon A."/>
            <person name="ten Have A."/>
            <person name="Tudzynski B."/>
            <person name="Tudzynski P."/>
            <person name="Wincker P."/>
            <person name="Andrew M."/>
            <person name="Anthouard V."/>
            <person name="Beever R.E."/>
            <person name="Beffa R."/>
            <person name="Benoit I."/>
            <person name="Bouzid O."/>
            <person name="Brault B."/>
            <person name="Chen Z."/>
            <person name="Choquer M."/>
            <person name="Collemare J."/>
            <person name="Cotton P."/>
            <person name="Danchin E.G."/>
            <person name="Da Silva C."/>
            <person name="Gautier A."/>
            <person name="Giraud C."/>
            <person name="Giraud T."/>
            <person name="Gonzalez C."/>
            <person name="Grossetete S."/>
            <person name="Guldener U."/>
            <person name="Henrissat B."/>
            <person name="Howlett B.J."/>
            <person name="Kodira C."/>
            <person name="Kretschmer M."/>
            <person name="Lappartient A."/>
            <person name="Leroch M."/>
            <person name="Levis C."/>
            <person name="Mauceli E."/>
            <person name="Neuveglise C."/>
            <person name="Oeser B."/>
            <person name="Pearson M."/>
            <person name="Poulain J."/>
            <person name="Poussereau N."/>
            <person name="Quesneville H."/>
            <person name="Rascle C."/>
            <person name="Schumacher J."/>
            <person name="Segurens B."/>
            <person name="Sexton A."/>
            <person name="Silva E."/>
            <person name="Sirven C."/>
            <person name="Soanes D.M."/>
            <person name="Talbot N.J."/>
            <person name="Templeton M."/>
            <person name="Yandava C."/>
            <person name="Yarden O."/>
            <person name="Zeng Q."/>
            <person name="Rollins J.A."/>
            <person name="Lebrun M.H."/>
            <person name="Dickman M."/>
        </authorList>
    </citation>
    <scope>NUCLEOTIDE SEQUENCE [LARGE SCALE GENOMIC DNA]</scope>
    <source>
        <strain evidence="3">T4</strain>
    </source>
</reference>
<accession>G2Y8Y1</accession>
<dbReference type="EMBL" id="FQ790300">
    <property type="protein sequence ID" value="CCD49057.1"/>
    <property type="molecule type" value="Genomic_DNA"/>
</dbReference>
<protein>
    <submittedName>
        <fullName evidence="2">Uncharacterized protein</fullName>
    </submittedName>
</protein>
<gene>
    <name evidence="2" type="ORF">BofuT4_P029330.1</name>
</gene>
<dbReference type="AlphaFoldDB" id="G2Y8Y1"/>
<evidence type="ECO:0000313" key="2">
    <source>
        <dbReference type="EMBL" id="CCD49057.1"/>
    </source>
</evidence>
<evidence type="ECO:0000256" key="1">
    <source>
        <dbReference type="SAM" id="Coils"/>
    </source>
</evidence>
<dbReference type="HOGENOM" id="CLU_1916765_0_0_1"/>
<name>G2Y8Y1_BOTF4</name>
<evidence type="ECO:0000313" key="3">
    <source>
        <dbReference type="Proteomes" id="UP000008177"/>
    </source>
</evidence>
<dbReference type="InParanoid" id="G2Y8Y1"/>